<dbReference type="InterPro" id="IPR013736">
    <property type="entry name" value="Xaa-Pro_dipept_C"/>
</dbReference>
<dbReference type="Proteomes" id="UP000234662">
    <property type="component" value="Unassembled WGS sequence"/>
</dbReference>
<feature type="compositionally biased region" description="Polar residues" evidence="2">
    <location>
        <begin position="460"/>
        <end position="471"/>
    </location>
</feature>
<feature type="domain" description="Xaa-Pro dipeptidyl-peptidase C-terminal" evidence="3">
    <location>
        <begin position="397"/>
        <end position="667"/>
    </location>
</feature>
<feature type="region of interest" description="Disordered" evidence="2">
    <location>
        <begin position="454"/>
        <end position="480"/>
    </location>
</feature>
<dbReference type="STRING" id="2055.BCM27_06025"/>
<keyword evidence="1" id="KW-0378">Hydrolase</keyword>
<evidence type="ECO:0000259" key="3">
    <source>
        <dbReference type="SMART" id="SM00939"/>
    </source>
</evidence>
<feature type="region of interest" description="Disordered" evidence="2">
    <location>
        <begin position="1"/>
        <end position="33"/>
    </location>
</feature>
<dbReference type="PANTHER" id="PTHR43056">
    <property type="entry name" value="PEPTIDASE S9 PROLYL OLIGOPEPTIDASE"/>
    <property type="match status" value="1"/>
</dbReference>
<sequence length="675" mass="73478">MSYQLDPTRSRARVVPSTRTRTTGAPHFGTLPLGDPTGGADGIRWREQVDGKQLYPRVVIDRTVSITMSDGVVLRATVIRPANRFGQTVLTPYPAVININPYNRAAIDFIDQTLHAPVLGKALHTASRSIDGTGTVLEGLTTLTQTLSGGVFDVFGINRNLVRSGYVQVVVDVRGTGASLGKWQILGPREQQDSVEVIDWVTGQEWCDGTVGMAGWSYSAINSLQAADKRPAALKAVFAVEGCDDLVRDIYITGGMPSAFIPVWLSAVNMLKWVPNPANVIRDLVRGDAVRWAIDRVKSPATEIPSLLWGFLTARDPRIFDDPYFDDRDPIVDRIEAPTFTVGAWHDLFGRSATGVYERLQMEPGRKQMIVGDGYHLDVGSGYGGQFAPPRLDVLERAWFDRWLKGHRNGIEYYGPVTMLQQGGAWTAGQSFPRPGVAPTRLYLTGEPSSTADHCVHDGSLSTAPAQSVSSLHVRPDSRGLRSRDMTQVTAGATLALGADFARDARYQERGALSFTTEPVGEATPISGAMNLRLNVATTAHEAIWAVTVNDVAPDGTSVVLTNGALSASNRALDQSKSTYADDGSLLSAHHYLSRKRKLPVPADEPIRIDVDLVPTDAVLQPGHRLRVDVYAASLPRYLTLVPDLIKARGRRHQRLVIDPDHPSHLTLLAGDGLR</sequence>
<dbReference type="SUPFAM" id="SSF49785">
    <property type="entry name" value="Galactose-binding domain-like"/>
    <property type="match status" value="1"/>
</dbReference>
<dbReference type="InterPro" id="IPR050585">
    <property type="entry name" value="Xaa-Pro_dipeptidyl-ppase/CocE"/>
</dbReference>
<dbReference type="EMBL" id="PKJC01000006">
    <property type="protein sequence ID" value="PKZ65566.1"/>
    <property type="molecule type" value="Genomic_DNA"/>
</dbReference>
<dbReference type="AlphaFoldDB" id="A0A2I1R8Y9"/>
<accession>A0A2I1R8Y9</accession>
<evidence type="ECO:0000256" key="2">
    <source>
        <dbReference type="SAM" id="MobiDB-lite"/>
    </source>
</evidence>
<dbReference type="InterPro" id="IPR000383">
    <property type="entry name" value="Xaa-Pro-like_dom"/>
</dbReference>
<protein>
    <submittedName>
        <fullName evidence="4">X-Pro dipeptidyl-peptidase</fullName>
    </submittedName>
</protein>
<dbReference type="InterPro" id="IPR029058">
    <property type="entry name" value="AB_hydrolase_fold"/>
</dbReference>
<dbReference type="Gene3D" id="3.40.50.1820">
    <property type="entry name" value="alpha/beta hydrolase"/>
    <property type="match status" value="2"/>
</dbReference>
<evidence type="ECO:0000256" key="1">
    <source>
        <dbReference type="ARBA" id="ARBA00022801"/>
    </source>
</evidence>
<dbReference type="GO" id="GO:0008239">
    <property type="term" value="F:dipeptidyl-peptidase activity"/>
    <property type="evidence" value="ECO:0007669"/>
    <property type="project" value="InterPro"/>
</dbReference>
<dbReference type="Pfam" id="PF02129">
    <property type="entry name" value="Peptidase_S15"/>
    <property type="match status" value="1"/>
</dbReference>
<dbReference type="Gene3D" id="2.60.120.260">
    <property type="entry name" value="Galactose-binding domain-like"/>
    <property type="match status" value="1"/>
</dbReference>
<reference evidence="4 5" key="1">
    <citation type="submission" date="2017-12" db="EMBL/GenBank/DDBJ databases">
        <title>Phylogenetic diversity of female urinary microbiome.</title>
        <authorList>
            <person name="Thomas-White K."/>
            <person name="Wolfe A.J."/>
        </authorList>
    </citation>
    <scope>NUCLEOTIDE SEQUENCE [LARGE SCALE GENOMIC DNA]</scope>
    <source>
        <strain evidence="4 5">UMB0777</strain>
    </source>
</reference>
<dbReference type="SUPFAM" id="SSF53474">
    <property type="entry name" value="alpha/beta-Hydrolases"/>
    <property type="match status" value="1"/>
</dbReference>
<dbReference type="NCBIfam" id="TIGR00976">
    <property type="entry name" value="CocE_NonD"/>
    <property type="match status" value="1"/>
</dbReference>
<comment type="caution">
    <text evidence="4">The sequence shown here is derived from an EMBL/GenBank/DDBJ whole genome shotgun (WGS) entry which is preliminary data.</text>
</comment>
<proteinExistence type="predicted"/>
<dbReference type="InterPro" id="IPR008979">
    <property type="entry name" value="Galactose-bd-like_sf"/>
</dbReference>
<dbReference type="PANTHER" id="PTHR43056:SF10">
    <property type="entry name" value="COCE_NOND FAMILY, PUTATIVE (AFU_ORTHOLOGUE AFUA_7G00600)-RELATED"/>
    <property type="match status" value="1"/>
</dbReference>
<evidence type="ECO:0000313" key="5">
    <source>
        <dbReference type="Proteomes" id="UP000234662"/>
    </source>
</evidence>
<evidence type="ECO:0000313" key="4">
    <source>
        <dbReference type="EMBL" id="PKZ65566.1"/>
    </source>
</evidence>
<organism evidence="4 5">
    <name type="scientific">Gordonia terrae</name>
    <dbReference type="NCBI Taxonomy" id="2055"/>
    <lineage>
        <taxon>Bacteria</taxon>
        <taxon>Bacillati</taxon>
        <taxon>Actinomycetota</taxon>
        <taxon>Actinomycetes</taxon>
        <taxon>Mycobacteriales</taxon>
        <taxon>Gordoniaceae</taxon>
        <taxon>Gordonia</taxon>
    </lineage>
</organism>
<gene>
    <name evidence="4" type="ORF">CYJ73_10815</name>
</gene>
<dbReference type="Pfam" id="PF08530">
    <property type="entry name" value="PepX_C"/>
    <property type="match status" value="1"/>
</dbReference>
<name>A0A2I1R8Y9_9ACTN</name>
<dbReference type="SMART" id="SM00939">
    <property type="entry name" value="PepX_C"/>
    <property type="match status" value="1"/>
</dbReference>
<dbReference type="RefSeq" id="WP_101820163.1">
    <property type="nucleotide sequence ID" value="NZ_PKJC01000006.1"/>
</dbReference>
<dbReference type="InterPro" id="IPR005674">
    <property type="entry name" value="CocE/Ser_esterase"/>
</dbReference>